<dbReference type="SUPFAM" id="SSF63829">
    <property type="entry name" value="Calcium-dependent phosphotriesterase"/>
    <property type="match status" value="1"/>
</dbReference>
<dbReference type="OrthoDB" id="425936at2759"/>
<dbReference type="AlphaFoldDB" id="A0A5C3QQP1"/>
<feature type="domain" description="Phytase-like" evidence="3">
    <location>
        <begin position="191"/>
        <end position="456"/>
    </location>
</feature>
<dbReference type="Proteomes" id="UP000305067">
    <property type="component" value="Unassembled WGS sequence"/>
</dbReference>
<organism evidence="4 5">
    <name type="scientific">Pterulicium gracile</name>
    <dbReference type="NCBI Taxonomy" id="1884261"/>
    <lineage>
        <taxon>Eukaryota</taxon>
        <taxon>Fungi</taxon>
        <taxon>Dikarya</taxon>
        <taxon>Basidiomycota</taxon>
        <taxon>Agaricomycotina</taxon>
        <taxon>Agaricomycetes</taxon>
        <taxon>Agaricomycetidae</taxon>
        <taxon>Agaricales</taxon>
        <taxon>Pleurotineae</taxon>
        <taxon>Pterulaceae</taxon>
        <taxon>Pterulicium</taxon>
    </lineage>
</organism>
<accession>A0A5C3QQP1</accession>
<evidence type="ECO:0000256" key="2">
    <source>
        <dbReference type="SAM" id="SignalP"/>
    </source>
</evidence>
<keyword evidence="2" id="KW-0732">Signal</keyword>
<reference evidence="4 5" key="1">
    <citation type="journal article" date="2019" name="Nat. Ecol. Evol.">
        <title>Megaphylogeny resolves global patterns of mushroom evolution.</title>
        <authorList>
            <person name="Varga T."/>
            <person name="Krizsan K."/>
            <person name="Foldi C."/>
            <person name="Dima B."/>
            <person name="Sanchez-Garcia M."/>
            <person name="Sanchez-Ramirez S."/>
            <person name="Szollosi G.J."/>
            <person name="Szarkandi J.G."/>
            <person name="Papp V."/>
            <person name="Albert L."/>
            <person name="Andreopoulos W."/>
            <person name="Angelini C."/>
            <person name="Antonin V."/>
            <person name="Barry K.W."/>
            <person name="Bougher N.L."/>
            <person name="Buchanan P."/>
            <person name="Buyck B."/>
            <person name="Bense V."/>
            <person name="Catcheside P."/>
            <person name="Chovatia M."/>
            <person name="Cooper J."/>
            <person name="Damon W."/>
            <person name="Desjardin D."/>
            <person name="Finy P."/>
            <person name="Geml J."/>
            <person name="Haridas S."/>
            <person name="Hughes K."/>
            <person name="Justo A."/>
            <person name="Karasinski D."/>
            <person name="Kautmanova I."/>
            <person name="Kiss B."/>
            <person name="Kocsube S."/>
            <person name="Kotiranta H."/>
            <person name="LaButti K.M."/>
            <person name="Lechner B.E."/>
            <person name="Liimatainen K."/>
            <person name="Lipzen A."/>
            <person name="Lukacs Z."/>
            <person name="Mihaltcheva S."/>
            <person name="Morgado L.N."/>
            <person name="Niskanen T."/>
            <person name="Noordeloos M.E."/>
            <person name="Ohm R.A."/>
            <person name="Ortiz-Santana B."/>
            <person name="Ovrebo C."/>
            <person name="Racz N."/>
            <person name="Riley R."/>
            <person name="Savchenko A."/>
            <person name="Shiryaev A."/>
            <person name="Soop K."/>
            <person name="Spirin V."/>
            <person name="Szebenyi C."/>
            <person name="Tomsovsky M."/>
            <person name="Tulloss R.E."/>
            <person name="Uehling J."/>
            <person name="Grigoriev I.V."/>
            <person name="Vagvolgyi C."/>
            <person name="Papp T."/>
            <person name="Martin F.M."/>
            <person name="Miettinen O."/>
            <person name="Hibbett D.S."/>
            <person name="Nagy L.G."/>
        </authorList>
    </citation>
    <scope>NUCLEOTIDE SEQUENCE [LARGE SCALE GENOMIC DNA]</scope>
    <source>
        <strain evidence="4 5">CBS 309.79</strain>
    </source>
</reference>
<gene>
    <name evidence="4" type="ORF">BDV98DRAFT_546463</name>
</gene>
<name>A0A5C3QQP1_9AGAR</name>
<sequence>MFLLLSLSSILWLQITAAMVVRGIPHNGECHREARVAAVRTPTAVKFVDGKTYVNKGLVGFGSIPSSLRESTGDTLGGIGSAIAIRPGSWAKNANGSYAGVLTVSPDRGYNVETTIDYQSRSHDISFVLTPYEGADSLSYEDAQKTLRLTYEGTTMRRERGGRNTTGLDAKGVRSAGEYADPAMPIAAKTDDRLSLDIEGIAMNSDGSYWISDEYGPNVYLFSPSGDLLHTIQPPQAVLPRDAQGQLNFTSAVDPVSGRQENQGFEGLTIIRGSEGSTRLYAILQSATMQDGGADKSTARYTRLLGWDVSSVLEVPAGAHETKLVEEYIVPLPLSSKGKAQGVNELLVLGNDGVFLVLTRDGDGKGGDDAKSKHRQIDLISIKNATNIANTGFDSPDHPAAPKGVLDAAIVPAVYGSFVNMIEPDDLSRFGVHNGKPDDKTLLAAKWEGLAIAPARDNAFPDDWFLFAAADNDFLSTKGVSLGVPFNAGIDVDNQFLVWRVTIPGLRVD</sequence>
<evidence type="ECO:0000313" key="5">
    <source>
        <dbReference type="Proteomes" id="UP000305067"/>
    </source>
</evidence>
<dbReference type="EMBL" id="ML178821">
    <property type="protein sequence ID" value="TFL03130.1"/>
    <property type="molecule type" value="Genomic_DNA"/>
</dbReference>
<feature type="region of interest" description="Disordered" evidence="1">
    <location>
        <begin position="155"/>
        <end position="174"/>
    </location>
</feature>
<dbReference type="InterPro" id="IPR027372">
    <property type="entry name" value="Phytase-like_dom"/>
</dbReference>
<dbReference type="PANTHER" id="PTHR37957">
    <property type="entry name" value="BLR7070 PROTEIN"/>
    <property type="match status" value="1"/>
</dbReference>
<evidence type="ECO:0000256" key="1">
    <source>
        <dbReference type="SAM" id="MobiDB-lite"/>
    </source>
</evidence>
<protein>
    <submittedName>
        <fullName evidence="4">Esterase-like activity of phytase-domain-containing protein</fullName>
    </submittedName>
</protein>
<evidence type="ECO:0000259" key="3">
    <source>
        <dbReference type="Pfam" id="PF13449"/>
    </source>
</evidence>
<evidence type="ECO:0000313" key="4">
    <source>
        <dbReference type="EMBL" id="TFL03130.1"/>
    </source>
</evidence>
<feature type="signal peptide" evidence="2">
    <location>
        <begin position="1"/>
        <end position="18"/>
    </location>
</feature>
<keyword evidence="5" id="KW-1185">Reference proteome</keyword>
<feature type="chain" id="PRO_5023149924" evidence="2">
    <location>
        <begin position="19"/>
        <end position="509"/>
    </location>
</feature>
<proteinExistence type="predicted"/>
<dbReference type="PANTHER" id="PTHR37957:SF1">
    <property type="entry name" value="PHYTASE-LIKE DOMAIN-CONTAINING PROTEIN"/>
    <property type="match status" value="1"/>
</dbReference>
<dbReference type="Pfam" id="PF13449">
    <property type="entry name" value="Phytase-like"/>
    <property type="match status" value="1"/>
</dbReference>
<dbReference type="STRING" id="1884261.A0A5C3QQP1"/>